<dbReference type="PANTHER" id="PTHR39136">
    <property type="entry name" value="ALTERED INHERITANCE OF MITOCHONDRIA PROTEIN 11"/>
    <property type="match status" value="1"/>
</dbReference>
<evidence type="ECO:0000313" key="7">
    <source>
        <dbReference type="Proteomes" id="UP001146351"/>
    </source>
</evidence>
<feature type="compositionally biased region" description="Polar residues" evidence="5">
    <location>
        <begin position="10"/>
        <end position="30"/>
    </location>
</feature>
<dbReference type="Proteomes" id="UP001146351">
    <property type="component" value="Unassembled WGS sequence"/>
</dbReference>
<evidence type="ECO:0000256" key="2">
    <source>
        <dbReference type="ARBA" id="ARBA00022989"/>
    </source>
</evidence>
<organism evidence="6 7">
    <name type="scientific">Penicillium capsulatum</name>
    <dbReference type="NCBI Taxonomy" id="69766"/>
    <lineage>
        <taxon>Eukaryota</taxon>
        <taxon>Fungi</taxon>
        <taxon>Dikarya</taxon>
        <taxon>Ascomycota</taxon>
        <taxon>Pezizomycotina</taxon>
        <taxon>Eurotiomycetes</taxon>
        <taxon>Eurotiomycetidae</taxon>
        <taxon>Eurotiales</taxon>
        <taxon>Aspergillaceae</taxon>
        <taxon>Penicillium</taxon>
    </lineage>
</organism>
<dbReference type="GO" id="GO:0005739">
    <property type="term" value="C:mitochondrion"/>
    <property type="evidence" value="ECO:0007669"/>
    <property type="project" value="TreeGrafter"/>
</dbReference>
<dbReference type="PANTHER" id="PTHR39136:SF1">
    <property type="entry name" value="ALTERED INHERITANCE OF MITOCHONDRIA PROTEIN 11"/>
    <property type="match status" value="1"/>
</dbReference>
<keyword evidence="1" id="KW-0812">Transmembrane</keyword>
<comment type="similarity">
    <text evidence="4">Belongs to the AIM11 family.</text>
</comment>
<dbReference type="OrthoDB" id="3558022at2759"/>
<sequence length="198" mass="21682">MVSLFGWGSGSSDAKPSSTPDKTPSIQNDDPSPPSTLSQPPQTQPPAPKDNRNLKLFFGGMAFFSFSLWVTRRAHIKKRIACTPPFYTSSTYHQPNVSGAAEALEALNLATINVLSFGMMSSGAALYALDINNLEDARRIMRAGIEGGTPSKSDEELEQDVTEWVTKMLGDRFQKQLETERAKKQLEVAKAESKEKGN</sequence>
<reference evidence="6" key="2">
    <citation type="journal article" date="2023" name="IMA Fungus">
        <title>Comparative genomic study of the Penicillium genus elucidates a diverse pangenome and 15 lateral gene transfer events.</title>
        <authorList>
            <person name="Petersen C."/>
            <person name="Sorensen T."/>
            <person name="Nielsen M.R."/>
            <person name="Sondergaard T.E."/>
            <person name="Sorensen J.L."/>
            <person name="Fitzpatrick D.A."/>
            <person name="Frisvad J.C."/>
            <person name="Nielsen K.L."/>
        </authorList>
    </citation>
    <scope>NUCLEOTIDE SEQUENCE</scope>
    <source>
        <strain evidence="6">IBT 21917</strain>
    </source>
</reference>
<dbReference type="EMBL" id="JAPQKO010000005">
    <property type="protein sequence ID" value="KAJ5162247.1"/>
    <property type="molecule type" value="Genomic_DNA"/>
</dbReference>
<keyword evidence="3" id="KW-0472">Membrane</keyword>
<reference evidence="6" key="1">
    <citation type="submission" date="2022-11" db="EMBL/GenBank/DDBJ databases">
        <authorList>
            <person name="Petersen C."/>
        </authorList>
    </citation>
    <scope>NUCLEOTIDE SEQUENCE</scope>
    <source>
        <strain evidence="6">IBT 21917</strain>
    </source>
</reference>
<protein>
    <recommendedName>
        <fullName evidence="4">Altered inheritance of mitochondria protein 11</fullName>
    </recommendedName>
</protein>
<keyword evidence="2" id="KW-1133">Transmembrane helix</keyword>
<dbReference type="InterPro" id="IPR038814">
    <property type="entry name" value="AIM11"/>
</dbReference>
<evidence type="ECO:0000256" key="5">
    <source>
        <dbReference type="SAM" id="MobiDB-lite"/>
    </source>
</evidence>
<dbReference type="GO" id="GO:0016020">
    <property type="term" value="C:membrane"/>
    <property type="evidence" value="ECO:0007669"/>
    <property type="project" value="UniProtKB-SubCell"/>
</dbReference>
<feature type="region of interest" description="Disordered" evidence="5">
    <location>
        <begin position="1"/>
        <end position="51"/>
    </location>
</feature>
<evidence type="ECO:0000256" key="1">
    <source>
        <dbReference type="ARBA" id="ARBA00022692"/>
    </source>
</evidence>
<proteinExistence type="inferred from homology"/>
<evidence type="ECO:0000256" key="4">
    <source>
        <dbReference type="RuleBase" id="RU367098"/>
    </source>
</evidence>
<accession>A0A9W9I085</accession>
<dbReference type="AlphaFoldDB" id="A0A9W9I085"/>
<comment type="subcellular location">
    <subcellularLocation>
        <location evidence="4">Membrane</location>
        <topology evidence="4">Multi-pass membrane protein</topology>
    </subcellularLocation>
</comment>
<name>A0A9W9I085_9EURO</name>
<comment type="caution">
    <text evidence="6">The sequence shown here is derived from an EMBL/GenBank/DDBJ whole genome shotgun (WGS) entry which is preliminary data.</text>
</comment>
<gene>
    <name evidence="4" type="primary">AIM11</name>
    <name evidence="6" type="ORF">N7492_007639</name>
</gene>
<evidence type="ECO:0000256" key="3">
    <source>
        <dbReference type="ARBA" id="ARBA00023136"/>
    </source>
</evidence>
<evidence type="ECO:0000313" key="6">
    <source>
        <dbReference type="EMBL" id="KAJ5162247.1"/>
    </source>
</evidence>
<keyword evidence="7" id="KW-1185">Reference proteome</keyword>